<gene>
    <name evidence="1" type="ORF">AM493_05370</name>
</gene>
<name>A0A0M8MBX2_9FLAO</name>
<comment type="caution">
    <text evidence="1">The sequence shown here is derived from an EMBL/GenBank/DDBJ whole genome shotgun (WGS) entry which is preliminary data.</text>
</comment>
<keyword evidence="2" id="KW-1185">Reference proteome</keyword>
<evidence type="ECO:0000313" key="2">
    <source>
        <dbReference type="Proteomes" id="UP000037755"/>
    </source>
</evidence>
<reference evidence="1 2" key="1">
    <citation type="submission" date="2015-08" db="EMBL/GenBank/DDBJ databases">
        <title>Whole genome sequence of Flavobacterium akiainvivens IK-1T, from decaying Wikstroemia oahuensis, an endemic Hawaiian shrub.</title>
        <authorList>
            <person name="Wan X."/>
            <person name="Hou S."/>
            <person name="Saito J."/>
            <person name="Donachie S."/>
        </authorList>
    </citation>
    <scope>NUCLEOTIDE SEQUENCE [LARGE SCALE GENOMIC DNA]</scope>
    <source>
        <strain evidence="1 2">IK-1</strain>
    </source>
</reference>
<protein>
    <recommendedName>
        <fullName evidence="3">Lipoprotein</fullName>
    </recommendedName>
</protein>
<accession>A0A0M8MBX2</accession>
<proteinExistence type="predicted"/>
<dbReference type="EMBL" id="LIYD01000005">
    <property type="protein sequence ID" value="KOS05524.1"/>
    <property type="molecule type" value="Genomic_DNA"/>
</dbReference>
<dbReference type="RefSeq" id="WP_054406723.1">
    <property type="nucleotide sequence ID" value="NZ_FOYA01000003.1"/>
</dbReference>
<dbReference type="PROSITE" id="PS51257">
    <property type="entry name" value="PROKAR_LIPOPROTEIN"/>
    <property type="match status" value="1"/>
</dbReference>
<dbReference type="STRING" id="1202724.AM493_05370"/>
<dbReference type="PATRIC" id="fig|1202724.3.peg.1110"/>
<evidence type="ECO:0000313" key="1">
    <source>
        <dbReference type="EMBL" id="KOS05524.1"/>
    </source>
</evidence>
<evidence type="ECO:0008006" key="3">
    <source>
        <dbReference type="Google" id="ProtNLM"/>
    </source>
</evidence>
<dbReference type="AlphaFoldDB" id="A0A0M8MBX2"/>
<dbReference type="Proteomes" id="UP000037755">
    <property type="component" value="Unassembled WGS sequence"/>
</dbReference>
<sequence>MKKILFLALAAVLACACNIERKTIQKAIVHESELLSISQKLFKQYADTAITGKKLTLDDMGLTKKEKRLLRHKFKFQQADVIFDRDEDPFTNFVDCDSVIIFYRESFLTSSSHIVVDMHKKPMGHLPFEPKDYHKLTDRIFAVPVGAQINTISMY</sequence>
<organism evidence="1 2">
    <name type="scientific">Flavobacterium akiainvivens</name>
    <dbReference type="NCBI Taxonomy" id="1202724"/>
    <lineage>
        <taxon>Bacteria</taxon>
        <taxon>Pseudomonadati</taxon>
        <taxon>Bacteroidota</taxon>
        <taxon>Flavobacteriia</taxon>
        <taxon>Flavobacteriales</taxon>
        <taxon>Flavobacteriaceae</taxon>
        <taxon>Flavobacterium</taxon>
    </lineage>
</organism>